<evidence type="ECO:0000313" key="2">
    <source>
        <dbReference type="EMBL" id="GBL45647.1"/>
    </source>
</evidence>
<dbReference type="PANTHER" id="PTHR33525:SF4">
    <property type="entry name" value="CYCLIC DI-GMP PHOSPHODIESTERASE CDGJ"/>
    <property type="match status" value="1"/>
</dbReference>
<dbReference type="InterPro" id="IPR052340">
    <property type="entry name" value="RNase_Y/CdgJ"/>
</dbReference>
<name>A0A401JDK0_9PROT</name>
<feature type="domain" description="HDOD" evidence="1">
    <location>
        <begin position="202"/>
        <end position="397"/>
    </location>
</feature>
<dbReference type="Pfam" id="PF08668">
    <property type="entry name" value="HDOD"/>
    <property type="match status" value="1"/>
</dbReference>
<sequence>MSEMNIVVREPLLDAQQCVVGYMLAWQQAEIDACRFAAENPEKLAGLVAEIINNEQVAWRLGNQILFLEAVPALILSDVLSALPAENIVLGVGAGDCAEPGVFAALQALRKRGFGISLHWPDAIEPDKTLFSLATHVDISSSKADFAVQAKQYALIKNLPVQKVARNIASWQDYDACVSLGFNFLTGPFQLMSRPDSASKGLNTSQILIVQLLEMVRKNADVRQIELVLKRDPVISYKLLRYINSAGFGLGCEIESLRHAVQVLGYTPLYRWLSVLLATAGTSKSAQLLMQTAIIRGRFAELLGDTFLPKSETENLFVAGLFSLLDRLLNMPMGEVLDKIQLPEAMSQALLTREGVYGDFLALAEACERGAGCAGRLAASLQIDATQVSQKHLQALAWAKNMEM</sequence>
<dbReference type="PIRSF" id="PIRSF003180">
    <property type="entry name" value="DiGMPpdiest_YuxH"/>
    <property type="match status" value="1"/>
</dbReference>
<keyword evidence="3" id="KW-1185">Reference proteome</keyword>
<dbReference type="PROSITE" id="PS51833">
    <property type="entry name" value="HDOD"/>
    <property type="match status" value="1"/>
</dbReference>
<dbReference type="OrthoDB" id="9804751at2"/>
<gene>
    <name evidence="2" type="ORF">SFMTTN_1457</name>
</gene>
<accession>A0A401JDK0</accession>
<comment type="caution">
    <text evidence="2">The sequence shown here is derived from an EMBL/GenBank/DDBJ whole genome shotgun (WGS) entry which is preliminary data.</text>
</comment>
<dbReference type="InterPro" id="IPR013976">
    <property type="entry name" value="HDOD"/>
</dbReference>
<protein>
    <submittedName>
        <fullName evidence="2">EAL domain protein</fullName>
    </submittedName>
</protein>
<evidence type="ECO:0000313" key="3">
    <source>
        <dbReference type="Proteomes" id="UP000286806"/>
    </source>
</evidence>
<dbReference type="Proteomes" id="UP000286806">
    <property type="component" value="Unassembled WGS sequence"/>
</dbReference>
<dbReference type="InterPro" id="IPR014408">
    <property type="entry name" value="dGMP_Pdiesterase_EAL/HD-GYP"/>
</dbReference>
<organism evidence="2 3">
    <name type="scientific">Sulfuriferula multivorans</name>
    <dbReference type="NCBI Taxonomy" id="1559896"/>
    <lineage>
        <taxon>Bacteria</taxon>
        <taxon>Pseudomonadati</taxon>
        <taxon>Pseudomonadota</taxon>
        <taxon>Betaproteobacteria</taxon>
        <taxon>Nitrosomonadales</taxon>
        <taxon>Sulfuricellaceae</taxon>
        <taxon>Sulfuriferula</taxon>
    </lineage>
</organism>
<proteinExistence type="predicted"/>
<evidence type="ECO:0000259" key="1">
    <source>
        <dbReference type="PROSITE" id="PS51833"/>
    </source>
</evidence>
<dbReference type="SUPFAM" id="SSF109604">
    <property type="entry name" value="HD-domain/PDEase-like"/>
    <property type="match status" value="1"/>
</dbReference>
<reference evidence="2 3" key="1">
    <citation type="journal article" date="2019" name="Front. Microbiol.">
        <title>Genomes of Neutrophilic Sulfur-Oxidizing Chemolithoautotrophs Representing 9 Proteobacterial Species From 8 Genera.</title>
        <authorList>
            <person name="Watanabe T."/>
            <person name="Kojima H."/>
            <person name="Umezawa K."/>
            <person name="Hori C."/>
            <person name="Takasuka T.E."/>
            <person name="Kato Y."/>
            <person name="Fukui M."/>
        </authorList>
    </citation>
    <scope>NUCLEOTIDE SEQUENCE [LARGE SCALE GENOMIC DNA]</scope>
    <source>
        <strain evidence="2 3">TTN</strain>
    </source>
</reference>
<dbReference type="PANTHER" id="PTHR33525">
    <property type="match status" value="1"/>
</dbReference>
<dbReference type="AlphaFoldDB" id="A0A401JDK0"/>
<dbReference type="Gene3D" id="1.10.3210.10">
    <property type="entry name" value="Hypothetical protein af1432"/>
    <property type="match status" value="1"/>
</dbReference>
<dbReference type="EMBL" id="BGOW01000013">
    <property type="protein sequence ID" value="GBL45647.1"/>
    <property type="molecule type" value="Genomic_DNA"/>
</dbReference>